<name>A0AAU6VIF9_UNCXX</name>
<evidence type="ECO:0000313" key="1">
    <source>
        <dbReference type="EMBL" id="XAG86535.1"/>
    </source>
</evidence>
<accession>A0AAU6VIF9</accession>
<organism evidence="1">
    <name type="scientific">bacterium 19MO03SA05</name>
    <dbReference type="NCBI Taxonomy" id="2920620"/>
    <lineage>
        <taxon>Bacteria</taxon>
    </lineage>
</organism>
<protein>
    <recommendedName>
        <fullName evidence="2">Phage tail protein</fullName>
    </recommendedName>
</protein>
<proteinExistence type="predicted"/>
<dbReference type="AlphaFoldDB" id="A0AAU6VIF9"/>
<reference evidence="1" key="1">
    <citation type="submission" date="2022-03" db="EMBL/GenBank/DDBJ databases">
        <title>Sea Food Isolates.</title>
        <authorList>
            <person name="Li c."/>
        </authorList>
    </citation>
    <scope>NUCLEOTIDE SEQUENCE</scope>
    <source>
        <strain evidence="1">19MO03SA05</strain>
    </source>
</reference>
<dbReference type="EMBL" id="CP095351">
    <property type="protein sequence ID" value="XAG86535.1"/>
    <property type="molecule type" value="Genomic_DNA"/>
</dbReference>
<sequence>MSWVQLTSVTATSGSKVVAINSSDAVGIKVGDALLIAGFDLIEIEGVFASQLQLRKPWSHATQSSVQAVVVPTFGDFNNAVAEIRKLKSNTASNLGALEAWGTQTGTVVFKGEDGEEHTARTLQQMDADASAIFASLGTAASLDVMVSPTDTGTPNALMARGAFGFATSPNSNLPYLDNYDDTSKLINGASYVTNSQTLGEDKPFDGNACVVRVERYGANDAIMFAWRGLRNSNGGVLFRSWSGINGYEKWQRFYHTNNAVGAVSQSGGAPTGGLMDWGETPNGQFYRYANGLLVCTNSNNPITTNPATFVGTPTSIDNNKLRIGRWY</sequence>
<evidence type="ECO:0008006" key="2">
    <source>
        <dbReference type="Google" id="ProtNLM"/>
    </source>
</evidence>
<gene>
    <name evidence="1" type="ORF">MRM63_15615</name>
</gene>